<dbReference type="InterPro" id="IPR012910">
    <property type="entry name" value="Plug_dom"/>
</dbReference>
<dbReference type="Pfam" id="PF07715">
    <property type="entry name" value="Plug"/>
    <property type="match status" value="1"/>
</dbReference>
<name>A0ABP9AB79_9SPHI</name>
<evidence type="ECO:0000313" key="5">
    <source>
        <dbReference type="Proteomes" id="UP001501411"/>
    </source>
</evidence>
<dbReference type="RefSeq" id="WP_345229689.1">
    <property type="nucleotide sequence ID" value="NZ_BAABIQ010000001.1"/>
</dbReference>
<protein>
    <submittedName>
        <fullName evidence="4">TonB-dependent receptor</fullName>
    </submittedName>
</protein>
<reference evidence="5" key="1">
    <citation type="journal article" date="2019" name="Int. J. Syst. Evol. Microbiol.">
        <title>The Global Catalogue of Microorganisms (GCM) 10K type strain sequencing project: providing services to taxonomists for standard genome sequencing and annotation.</title>
        <authorList>
            <consortium name="The Broad Institute Genomics Platform"/>
            <consortium name="The Broad Institute Genome Sequencing Center for Infectious Disease"/>
            <person name="Wu L."/>
            <person name="Ma J."/>
        </authorList>
    </citation>
    <scope>NUCLEOTIDE SEQUENCE [LARGE SCALE GENOMIC DNA]</scope>
    <source>
        <strain evidence="5">JCM 18200</strain>
    </source>
</reference>
<evidence type="ECO:0000259" key="3">
    <source>
        <dbReference type="Pfam" id="PF07715"/>
    </source>
</evidence>
<dbReference type="Gene3D" id="2.170.130.10">
    <property type="entry name" value="TonB-dependent receptor, plug domain"/>
    <property type="match status" value="1"/>
</dbReference>
<comment type="subcellular location">
    <subcellularLocation>
        <location evidence="1">Cell outer membrane</location>
        <topology evidence="1">Multi-pass membrane protein</topology>
    </subcellularLocation>
</comment>
<comment type="similarity">
    <text evidence="1">Belongs to the TonB-dependent receptor family.</text>
</comment>
<keyword evidence="1" id="KW-0813">Transport</keyword>
<dbReference type="NCBIfam" id="TIGR04057">
    <property type="entry name" value="SusC_RagA_signa"/>
    <property type="match status" value="1"/>
</dbReference>
<gene>
    <name evidence="4" type="ORF">GCM10023231_00770</name>
</gene>
<dbReference type="SUPFAM" id="SSF56935">
    <property type="entry name" value="Porins"/>
    <property type="match status" value="1"/>
</dbReference>
<keyword evidence="2" id="KW-1133">Transmembrane helix</keyword>
<dbReference type="InterPro" id="IPR039426">
    <property type="entry name" value="TonB-dep_rcpt-like"/>
</dbReference>
<feature type="transmembrane region" description="Helical" evidence="2">
    <location>
        <begin position="28"/>
        <end position="51"/>
    </location>
</feature>
<keyword evidence="1 2" id="KW-0812">Transmembrane</keyword>
<dbReference type="PROSITE" id="PS52016">
    <property type="entry name" value="TONB_DEPENDENT_REC_3"/>
    <property type="match status" value="1"/>
</dbReference>
<dbReference type="InterPro" id="IPR023997">
    <property type="entry name" value="TonB-dep_OMP_SusC/RagA_CS"/>
</dbReference>
<dbReference type="Proteomes" id="UP001501411">
    <property type="component" value="Unassembled WGS sequence"/>
</dbReference>
<dbReference type="InterPro" id="IPR037066">
    <property type="entry name" value="Plug_dom_sf"/>
</dbReference>
<evidence type="ECO:0000256" key="1">
    <source>
        <dbReference type="PROSITE-ProRule" id="PRU01360"/>
    </source>
</evidence>
<dbReference type="EMBL" id="BAABIQ010000001">
    <property type="protein sequence ID" value="GAA4778142.1"/>
    <property type="molecule type" value="Genomic_DNA"/>
</dbReference>
<dbReference type="SUPFAM" id="SSF49464">
    <property type="entry name" value="Carboxypeptidase regulatory domain-like"/>
    <property type="match status" value="1"/>
</dbReference>
<keyword evidence="1" id="KW-1134">Transmembrane beta strand</keyword>
<organism evidence="4 5">
    <name type="scientific">Olivibacter ginsenosidimutans</name>
    <dbReference type="NCBI Taxonomy" id="1176537"/>
    <lineage>
        <taxon>Bacteria</taxon>
        <taxon>Pseudomonadati</taxon>
        <taxon>Bacteroidota</taxon>
        <taxon>Sphingobacteriia</taxon>
        <taxon>Sphingobacteriales</taxon>
        <taxon>Sphingobacteriaceae</taxon>
        <taxon>Olivibacter</taxon>
    </lineage>
</organism>
<evidence type="ECO:0000313" key="4">
    <source>
        <dbReference type="EMBL" id="GAA4778142.1"/>
    </source>
</evidence>
<dbReference type="InterPro" id="IPR008969">
    <property type="entry name" value="CarboxyPept-like_regulatory"/>
</dbReference>
<keyword evidence="5" id="KW-1185">Reference proteome</keyword>
<dbReference type="Pfam" id="PF13715">
    <property type="entry name" value="CarbopepD_reg_2"/>
    <property type="match status" value="1"/>
</dbReference>
<keyword evidence="1" id="KW-0998">Cell outer membrane</keyword>
<dbReference type="Gene3D" id="2.60.40.1120">
    <property type="entry name" value="Carboxypeptidase-like, regulatory domain"/>
    <property type="match status" value="1"/>
</dbReference>
<evidence type="ECO:0000256" key="2">
    <source>
        <dbReference type="SAM" id="Phobius"/>
    </source>
</evidence>
<feature type="domain" description="TonB-dependent receptor plug" evidence="3">
    <location>
        <begin position="241"/>
        <end position="348"/>
    </location>
</feature>
<keyword evidence="1 2" id="KW-0472">Membrane</keyword>
<proteinExistence type="inferred from homology"/>
<comment type="caution">
    <text evidence="4">The sequence shown here is derived from an EMBL/GenBank/DDBJ whole genome shotgun (WGS) entry which is preliminary data.</text>
</comment>
<accession>A0ABP9AB79</accession>
<keyword evidence="4" id="KW-0675">Receptor</keyword>
<sequence length="1139" mass="126962">MHIDNDAYAKESTQNTLRRIGRVSLKTIFLMKLIFFLTVFFTWSAFAAVLAQEVSLRVQNTSFKSVVQQVQRQTGYSFIIRDELFKQAKPVTLDIQNREVLDVLPLLFHDQPFGYSVSGKIISATALATQTSSMENQRSNAKVQQAIRGRVVNAQGEPLSGVTIHVLDGTGKPMAAVVTTTDAGTFTINANKGDQLLFSHVAYFSKTVTTGSESSLTIVLQEKENLIDEVVVTGYTDYVRSKSPSATAQVNAKDINRVPMSSLDQILQGKVPGMNVISSSGQPGQSASVVIRGIGSVNGTTAPLYVMDGVPIEGAYFQTINPEDIETVNVLKDASAKALYGSRGSNGVIVITTKKGKKGRLNVNYSSQYGFSTLTQPTFEMMDSRERLRFEEEVGLETGRDIGPGWALSPKNPNYANQSTAWQQNADHVLDSLSGMNTDWRDLFFQDGRFMEQQLSLSGGNENVQTYNAISLWNEDGIVKETGLNRYSLRSNTNMNYGKFTAGINLNLGYSNSRFTYNEGGTGVGSPMASVYYALPYEYPYTADGAFHATDADMPFYDTREGSRGIDVLYGTSDKTEQFKTILGLNMAYEILDGLKITTRAGIDFRNSVDQVFINPLSYIGQNQSGKKGSFEEGYRRNYNLISTSGITYNKTIDKHELEVSGFFEYLQSNYKAFSYRGYGLDDRLPENPNAITVSGDYLPSLAGSRSASAMLSYMGIGRYTYDNKYTATASYRYDGASLSSVPTKNRWHGFYSFGAAWDAKQEDFLKSVDLVSVLRLRASYGQTASPIGSSFTHLSLYAVNTTYNGQPAIRPSNLVNPDYDWEYVDEFNIGVDLSLFHTQRIKLVADWYNKVTMNMFLDQTPSATAGGGSGGTIPLSTGKMGNKGIEFSLSGDIIQNRDFNWNVGINGAYNQNKILRVNDITDELADGDTRIIKVGLPYGTYYGPVWAGVNPDNGDALYYNRDGSITNVYNAEEQSVPLSANMYPKFTGGISSSWRWKDLTLSALFSFVTDVQRWNNIDFYIETERYMTSNQSKRMLYDRWKKPGDVALLQRIDVPRNYTSKDIQDASFLRLRNVQLNYSIPTAWLRKTFLKTANIFVQGQNLLTWTSWRGLDPENNRQYGRFEYPNARKYTAGIQVDF</sequence>
<dbReference type="NCBIfam" id="TIGR04056">
    <property type="entry name" value="OMP_RagA_SusC"/>
    <property type="match status" value="1"/>
</dbReference>
<dbReference type="InterPro" id="IPR023996">
    <property type="entry name" value="TonB-dep_OMP_SusC/RagA"/>
</dbReference>